<dbReference type="Pfam" id="PF14525">
    <property type="entry name" value="AraC_binding_2"/>
    <property type="match status" value="1"/>
</dbReference>
<dbReference type="Proteomes" id="UP000188169">
    <property type="component" value="Unassembled WGS sequence"/>
</dbReference>
<name>A0A1R4EDY7_9GAMM</name>
<dbReference type="InterPro" id="IPR035418">
    <property type="entry name" value="AraC-bd_2"/>
</dbReference>
<keyword evidence="2" id="KW-0238">DNA-binding</keyword>
<dbReference type="PANTHER" id="PTHR43280:SF31">
    <property type="entry name" value="TRANSCRIPTIONAL REGULATORY PROTEIN"/>
    <property type="match status" value="1"/>
</dbReference>
<keyword evidence="1" id="KW-0805">Transcription regulation</keyword>
<organism evidence="5 6">
    <name type="scientific">Psychrobacter pasteurii</name>
    <dbReference type="NCBI Taxonomy" id="1945520"/>
    <lineage>
        <taxon>Bacteria</taxon>
        <taxon>Pseudomonadati</taxon>
        <taxon>Pseudomonadota</taxon>
        <taxon>Gammaproteobacteria</taxon>
        <taxon>Moraxellales</taxon>
        <taxon>Moraxellaceae</taxon>
        <taxon>Psychrobacter</taxon>
    </lineage>
</organism>
<dbReference type="OrthoDB" id="2547276at2"/>
<evidence type="ECO:0000256" key="3">
    <source>
        <dbReference type="ARBA" id="ARBA00023163"/>
    </source>
</evidence>
<evidence type="ECO:0000256" key="1">
    <source>
        <dbReference type="ARBA" id="ARBA00023015"/>
    </source>
</evidence>
<keyword evidence="3" id="KW-0804">Transcription</keyword>
<dbReference type="RefSeq" id="WP_077448092.1">
    <property type="nucleotide sequence ID" value="NZ_FUGD01000055.1"/>
</dbReference>
<dbReference type="PANTHER" id="PTHR43280">
    <property type="entry name" value="ARAC-FAMILY TRANSCRIPTIONAL REGULATOR"/>
    <property type="match status" value="1"/>
</dbReference>
<dbReference type="GO" id="GO:0043565">
    <property type="term" value="F:sequence-specific DNA binding"/>
    <property type="evidence" value="ECO:0007669"/>
    <property type="project" value="InterPro"/>
</dbReference>
<evidence type="ECO:0000256" key="2">
    <source>
        <dbReference type="ARBA" id="ARBA00023125"/>
    </source>
</evidence>
<dbReference type="PROSITE" id="PS00041">
    <property type="entry name" value="HTH_ARAC_FAMILY_1"/>
    <property type="match status" value="1"/>
</dbReference>
<dbReference type="SUPFAM" id="SSF46689">
    <property type="entry name" value="Homeodomain-like"/>
    <property type="match status" value="1"/>
</dbReference>
<evidence type="ECO:0000313" key="5">
    <source>
        <dbReference type="EMBL" id="SJM36696.1"/>
    </source>
</evidence>
<dbReference type="InterPro" id="IPR020449">
    <property type="entry name" value="Tscrpt_reg_AraC-type_HTH"/>
</dbReference>
<dbReference type="PRINTS" id="PR00032">
    <property type="entry name" value="HTHARAC"/>
</dbReference>
<dbReference type="InterPro" id="IPR018062">
    <property type="entry name" value="HTH_AraC-typ_CS"/>
</dbReference>
<protein>
    <submittedName>
        <fullName evidence="5">Transcriptional activator NphR</fullName>
    </submittedName>
</protein>
<sequence>MTTYPSLPLSYDLEEGSKTGLPAKDRLGAFGWRRTINDTYFDLQVSFVQPQSFFGSLNQVGLDQMGVSYYHANTVHYKRELITSPDPEQSVLITFPISGKVSFSQHKRDLISGPGAFFIELSHLPYEFYHNKEASLYVIKIPLSLLTSQVSQIEREFARSLSLESGVGRLLFFQITHIINTINQYELTDIERHVLEQQLLNLLVLHLSSPTEALMSSNTDVQSTHLKRIESYVYRNLHNPDLSPATVAKACHVSVRYLHKLFKGAPYSYSEWVKSMRLKQAHQLLKSQPFLSIYEIAQKVGYGDQSYFSRIYKKHFGYSPKDTIYKQ</sequence>
<feature type="domain" description="HTH araC/xylS-type" evidence="4">
    <location>
        <begin position="227"/>
        <end position="326"/>
    </location>
</feature>
<accession>A0A1R4EDY7</accession>
<dbReference type="EMBL" id="FUGD01000055">
    <property type="protein sequence ID" value="SJM36696.1"/>
    <property type="molecule type" value="Genomic_DNA"/>
</dbReference>
<dbReference type="AlphaFoldDB" id="A0A1R4EDY7"/>
<dbReference type="InterPro" id="IPR018060">
    <property type="entry name" value="HTH_AraC"/>
</dbReference>
<dbReference type="PROSITE" id="PS01124">
    <property type="entry name" value="HTH_ARAC_FAMILY_2"/>
    <property type="match status" value="1"/>
</dbReference>
<dbReference type="STRING" id="1945520.A1019T_00659"/>
<evidence type="ECO:0000259" key="4">
    <source>
        <dbReference type="PROSITE" id="PS01124"/>
    </source>
</evidence>
<proteinExistence type="predicted"/>
<reference evidence="6" key="1">
    <citation type="submission" date="2017-02" db="EMBL/GenBank/DDBJ databases">
        <authorList>
            <person name="Mornico D."/>
        </authorList>
    </citation>
    <scope>NUCLEOTIDE SEQUENCE [LARGE SCALE GENOMIC DNA]</scope>
</reference>
<dbReference type="Pfam" id="PF12833">
    <property type="entry name" value="HTH_18"/>
    <property type="match status" value="1"/>
</dbReference>
<evidence type="ECO:0000313" key="6">
    <source>
        <dbReference type="Proteomes" id="UP000188169"/>
    </source>
</evidence>
<dbReference type="Gene3D" id="1.10.10.60">
    <property type="entry name" value="Homeodomain-like"/>
    <property type="match status" value="1"/>
</dbReference>
<dbReference type="GO" id="GO:0003700">
    <property type="term" value="F:DNA-binding transcription factor activity"/>
    <property type="evidence" value="ECO:0007669"/>
    <property type="project" value="InterPro"/>
</dbReference>
<dbReference type="SMART" id="SM00342">
    <property type="entry name" value="HTH_ARAC"/>
    <property type="match status" value="1"/>
</dbReference>
<dbReference type="InterPro" id="IPR009057">
    <property type="entry name" value="Homeodomain-like_sf"/>
</dbReference>
<keyword evidence="6" id="KW-1185">Reference proteome</keyword>
<gene>
    <name evidence="5" type="primary">nphR</name>
    <name evidence="5" type="ORF">A1019T_00659</name>
</gene>